<dbReference type="InterPro" id="IPR000868">
    <property type="entry name" value="Isochorismatase-like_dom"/>
</dbReference>
<proteinExistence type="predicted"/>
<evidence type="ECO:0000313" key="4">
    <source>
        <dbReference type="Proteomes" id="UP000245790"/>
    </source>
</evidence>
<reference evidence="3 4" key="1">
    <citation type="submission" date="2018-05" db="EMBL/GenBank/DDBJ databases">
        <title>Genomic Encyclopedia of Type Strains, Phase IV (KMG-IV): sequencing the most valuable type-strain genomes for metagenomic binning, comparative biology and taxonomic classification.</title>
        <authorList>
            <person name="Goeker M."/>
        </authorList>
    </citation>
    <scope>NUCLEOTIDE SEQUENCE [LARGE SCALE GENOMIC DNA]</scope>
    <source>
        <strain evidence="3 4">DSM 25350</strain>
    </source>
</reference>
<sequence length="543" mass="61977">MTALLITQCLQNDFVKPIKKNESLPNFLHIGYEESKRLLGDNLTINPLTQFMSWVEKQSRKQLYTVHIRDWHDSSDPIQKGHLAQFGDHCLKDSNGAEFIFDFKESSSSKIINSTTLNDFESTELQVALEPFADQPVNVGIIGVWTEAKVLFLAYELATRYPNFNLYVCSALTASSSRSHHFAALEQLKRIVGIRVIDSVGEFIECLGGQSNETPLSYSSSTEMTGLEHAQIEQSDYELLRYLFRDCKKVTFKVLEGGFSGNFVGKATSIDSHGYEQVPHVIKIGEQKEMAQERTAFERVEALLGNTAPQIADFADFRKRGAIKYRYASMNGGKVETLQSKCEAFIRGELPEKHFLPYLDSVFSKQLGRLYRSAIEDKHNLLEYYQFSSNWAESVKQKIEGLIGPISSHDTLNLPGQVQAYNLYKFYKNDLSKLQDRFQKDYLFSYVHGDLNGANVIIDENDNTWVIDFFHTHHGHLLKDFIKFENDLCFIYTPIENQQDLKLAFQFTDFLLLQESPVNLSELPDIFLGRVSVHIQGKNTIGQ</sequence>
<protein>
    <submittedName>
        <fullName evidence="3">Nicotinamidase-related amidase</fullName>
    </submittedName>
</protein>
<dbReference type="Pfam" id="PF19974">
    <property type="entry name" value="TCAD9"/>
    <property type="match status" value="2"/>
</dbReference>
<dbReference type="InterPro" id="IPR036380">
    <property type="entry name" value="Isochorismatase-like_sf"/>
</dbReference>
<name>A0A316FNP0_9GAMM</name>
<dbReference type="InterPro" id="IPR045544">
    <property type="entry name" value="TCAD9"/>
</dbReference>
<evidence type="ECO:0000259" key="2">
    <source>
        <dbReference type="Pfam" id="PF19974"/>
    </source>
</evidence>
<dbReference type="Pfam" id="PF00857">
    <property type="entry name" value="Isochorismatase"/>
    <property type="match status" value="1"/>
</dbReference>
<dbReference type="SUPFAM" id="SSF52499">
    <property type="entry name" value="Isochorismatase-like hydrolases"/>
    <property type="match status" value="1"/>
</dbReference>
<dbReference type="Gene3D" id="3.40.50.850">
    <property type="entry name" value="Isochorismatase-like"/>
    <property type="match status" value="1"/>
</dbReference>
<dbReference type="RefSeq" id="WP_109763664.1">
    <property type="nucleotide sequence ID" value="NZ_QGGU01000007.1"/>
</dbReference>
<dbReference type="Proteomes" id="UP000245790">
    <property type="component" value="Unassembled WGS sequence"/>
</dbReference>
<evidence type="ECO:0000259" key="1">
    <source>
        <dbReference type="Pfam" id="PF00857"/>
    </source>
</evidence>
<organism evidence="3 4">
    <name type="scientific">Pleionea mediterranea</name>
    <dbReference type="NCBI Taxonomy" id="523701"/>
    <lineage>
        <taxon>Bacteria</taxon>
        <taxon>Pseudomonadati</taxon>
        <taxon>Pseudomonadota</taxon>
        <taxon>Gammaproteobacteria</taxon>
        <taxon>Oceanospirillales</taxon>
        <taxon>Pleioneaceae</taxon>
        <taxon>Pleionea</taxon>
    </lineage>
</organism>
<feature type="domain" description="Ternary complex associated" evidence="2">
    <location>
        <begin position="250"/>
        <end position="401"/>
    </location>
</feature>
<evidence type="ECO:0000313" key="3">
    <source>
        <dbReference type="EMBL" id="PWK49873.1"/>
    </source>
</evidence>
<gene>
    <name evidence="3" type="ORF">C8D97_10734</name>
</gene>
<keyword evidence="4" id="KW-1185">Reference proteome</keyword>
<dbReference type="OrthoDB" id="9806482at2"/>
<dbReference type="InterPro" id="IPR011009">
    <property type="entry name" value="Kinase-like_dom_sf"/>
</dbReference>
<feature type="domain" description="Ternary complex associated" evidence="2">
    <location>
        <begin position="409"/>
        <end position="528"/>
    </location>
</feature>
<comment type="caution">
    <text evidence="3">The sequence shown here is derived from an EMBL/GenBank/DDBJ whole genome shotgun (WGS) entry which is preliminary data.</text>
</comment>
<accession>A0A316FNP0</accession>
<dbReference type="SUPFAM" id="SSF56112">
    <property type="entry name" value="Protein kinase-like (PK-like)"/>
    <property type="match status" value="1"/>
</dbReference>
<feature type="domain" description="Isochorismatase-like" evidence="1">
    <location>
        <begin position="57"/>
        <end position="191"/>
    </location>
</feature>
<dbReference type="AlphaFoldDB" id="A0A316FNP0"/>
<dbReference type="Gene3D" id="3.90.1200.10">
    <property type="match status" value="1"/>
</dbReference>
<dbReference type="EMBL" id="QGGU01000007">
    <property type="protein sequence ID" value="PWK49873.1"/>
    <property type="molecule type" value="Genomic_DNA"/>
</dbReference>